<proteinExistence type="predicted"/>
<sequence length="81" mass="9283">MTVRYQDGSDQRNLIDLQIKEAEQTLGEIVVSLLCHGVTVSNKNILQSLINTLDVEPDEKKKARLRVALRIVTTERVYWTD</sequence>
<evidence type="ECO:0000313" key="1">
    <source>
        <dbReference type="EMBL" id="RDK97015.1"/>
    </source>
</evidence>
<name>A0A370R4J0_9GAMM</name>
<keyword evidence="2" id="KW-1185">Reference proteome</keyword>
<evidence type="ECO:0000313" key="2">
    <source>
        <dbReference type="Proteomes" id="UP000254848"/>
    </source>
</evidence>
<comment type="caution">
    <text evidence="1">The sequence shown here is derived from an EMBL/GenBank/DDBJ whole genome shotgun (WGS) entry which is preliminary data.</text>
</comment>
<dbReference type="GO" id="GO:0071468">
    <property type="term" value="P:cellular response to acidic pH"/>
    <property type="evidence" value="ECO:0007669"/>
    <property type="project" value="InterPro"/>
</dbReference>
<protein>
    <submittedName>
        <fullName evidence="1">Biofilm development protein YmgB/AriR</fullName>
    </submittedName>
</protein>
<gene>
    <name evidence="1" type="ORF">C8D90_101455</name>
</gene>
<dbReference type="AlphaFoldDB" id="A0A370R4J0"/>
<accession>A0A370R4J0</accession>
<dbReference type="Gene3D" id="1.20.5.5260">
    <property type="match status" value="1"/>
</dbReference>
<dbReference type="Pfam" id="PF10798">
    <property type="entry name" value="YmgB"/>
    <property type="match status" value="1"/>
</dbReference>
<dbReference type="InterPro" id="IPR024753">
    <property type="entry name" value="AriR"/>
</dbReference>
<reference evidence="1 2" key="1">
    <citation type="submission" date="2018-07" db="EMBL/GenBank/DDBJ databases">
        <title>Genomic Encyclopedia of Type Strains, Phase IV (KMG-IV): sequencing the most valuable type-strain genomes for metagenomic binning, comparative biology and taxonomic classification.</title>
        <authorList>
            <person name="Goeker M."/>
        </authorList>
    </citation>
    <scope>NUCLEOTIDE SEQUENCE [LARGE SCALE GENOMIC DNA]</scope>
    <source>
        <strain evidence="1 2">DSM 103736</strain>
    </source>
</reference>
<organism evidence="1 2">
    <name type="scientific">Enterobacillus tribolii</name>
    <dbReference type="NCBI Taxonomy" id="1487935"/>
    <lineage>
        <taxon>Bacteria</taxon>
        <taxon>Pseudomonadati</taxon>
        <taxon>Pseudomonadota</taxon>
        <taxon>Gammaproteobacteria</taxon>
        <taxon>Enterobacterales</taxon>
        <taxon>Hafniaceae</taxon>
        <taxon>Enterobacillus</taxon>
    </lineage>
</organism>
<dbReference type="Proteomes" id="UP000254848">
    <property type="component" value="Unassembled WGS sequence"/>
</dbReference>
<dbReference type="EMBL" id="QRAP01000001">
    <property type="protein sequence ID" value="RDK97015.1"/>
    <property type="molecule type" value="Genomic_DNA"/>
</dbReference>
<dbReference type="RefSeq" id="WP_115456783.1">
    <property type="nucleotide sequence ID" value="NZ_QRAP01000001.1"/>
</dbReference>